<keyword evidence="4" id="KW-1185">Reference proteome</keyword>
<dbReference type="Proteomes" id="UP000659654">
    <property type="component" value="Unassembled WGS sequence"/>
</dbReference>
<proteinExistence type="predicted"/>
<comment type="caution">
    <text evidence="3">The sequence shown here is derived from an EMBL/GenBank/DDBJ whole genome shotgun (WGS) entry which is preliminary data.</text>
</comment>
<dbReference type="EMBL" id="CAJFCV020000006">
    <property type="protein sequence ID" value="CAG9129796.1"/>
    <property type="molecule type" value="Genomic_DNA"/>
</dbReference>
<dbReference type="Pfam" id="PF00650">
    <property type="entry name" value="CRAL_TRIO"/>
    <property type="match status" value="1"/>
</dbReference>
<accession>A0A7I8X0L3</accession>
<dbReference type="SMART" id="SM00516">
    <property type="entry name" value="SEC14"/>
    <property type="match status" value="1"/>
</dbReference>
<evidence type="ECO:0000313" key="4">
    <source>
        <dbReference type="Proteomes" id="UP000659654"/>
    </source>
</evidence>
<dbReference type="InterPro" id="IPR001251">
    <property type="entry name" value="CRAL-TRIO_dom"/>
</dbReference>
<dbReference type="SMR" id="A0A7I8X0L3"/>
<evidence type="ECO:0000256" key="1">
    <source>
        <dbReference type="SAM" id="Phobius"/>
    </source>
</evidence>
<keyword evidence="1" id="KW-0472">Membrane</keyword>
<dbReference type="InterPro" id="IPR036865">
    <property type="entry name" value="CRAL-TRIO_dom_sf"/>
</dbReference>
<dbReference type="EMBL" id="CAJFDI010000006">
    <property type="protein sequence ID" value="CAD5234182.1"/>
    <property type="molecule type" value="Genomic_DNA"/>
</dbReference>
<name>A0A7I8X0L3_BURXY</name>
<dbReference type="Gene3D" id="3.40.525.10">
    <property type="entry name" value="CRAL-TRIO lipid binding domain"/>
    <property type="match status" value="1"/>
</dbReference>
<dbReference type="Pfam" id="PF25883">
    <property type="entry name" value="F28H7_8_C"/>
    <property type="match status" value="1"/>
</dbReference>
<dbReference type="SUPFAM" id="SSF52087">
    <property type="entry name" value="CRAL/TRIO domain"/>
    <property type="match status" value="1"/>
</dbReference>
<feature type="domain" description="CRAL-TRIO" evidence="2">
    <location>
        <begin position="102"/>
        <end position="240"/>
    </location>
</feature>
<gene>
    <name evidence="3" type="ORF">BXYJ_LOCUS14273</name>
</gene>
<dbReference type="SUPFAM" id="SSF101576">
    <property type="entry name" value="Supernatant protein factor (SPF), C-terminal domain"/>
    <property type="match status" value="1"/>
</dbReference>
<organism evidence="3 4">
    <name type="scientific">Bursaphelenchus xylophilus</name>
    <name type="common">Pinewood nematode worm</name>
    <name type="synonym">Aphelenchoides xylophilus</name>
    <dbReference type="NCBI Taxonomy" id="6326"/>
    <lineage>
        <taxon>Eukaryota</taxon>
        <taxon>Metazoa</taxon>
        <taxon>Ecdysozoa</taxon>
        <taxon>Nematoda</taxon>
        <taxon>Chromadorea</taxon>
        <taxon>Rhabditida</taxon>
        <taxon>Tylenchina</taxon>
        <taxon>Tylenchomorpha</taxon>
        <taxon>Aphelenchoidea</taxon>
        <taxon>Aphelenchoididae</taxon>
        <taxon>Bursaphelenchus</taxon>
    </lineage>
</organism>
<keyword evidence="1" id="KW-1133">Transmembrane helix</keyword>
<dbReference type="OrthoDB" id="1434354at2759"/>
<reference evidence="3" key="1">
    <citation type="submission" date="2020-09" db="EMBL/GenBank/DDBJ databases">
        <authorList>
            <person name="Kikuchi T."/>
        </authorList>
    </citation>
    <scope>NUCLEOTIDE SEQUENCE</scope>
    <source>
        <strain evidence="3">Ka4C1</strain>
    </source>
</reference>
<protein>
    <submittedName>
        <fullName evidence="3">(pine wood nematode) hypothetical protein</fullName>
    </submittedName>
</protein>
<evidence type="ECO:0000313" key="3">
    <source>
        <dbReference type="EMBL" id="CAD5234182.1"/>
    </source>
</evidence>
<dbReference type="PROSITE" id="PS50191">
    <property type="entry name" value="CRAL_TRIO"/>
    <property type="match status" value="1"/>
</dbReference>
<dbReference type="Proteomes" id="UP000582659">
    <property type="component" value="Unassembled WGS sequence"/>
</dbReference>
<dbReference type="AlphaFoldDB" id="A0A7I8X0L3"/>
<sequence length="516" mass="60334">MNIEDSKKVNRLRELVSEELKPGDYYNTDFNLLRWIQGNANDSLEEVAKKLKTHLKMRKSCWNLDDMARKPRLHTIHKHWRYGITSESKVLSNVIVNIEQCGETDYSGMIETFSIQEVMKARCQDLEDLLAEVMEMEAKTGKQASILYIMDLTGLQYNTRLYTLVTGAMRALSEFMAHHYVEMIRYFLLVNVPSFIYTIWMVAKPLIPERTRHKVRILSSHGWRDELLEYSCVDALPTKWNTDSITHFKAHVDLPVPYPVENYYRNRGKPALNLEKIRLAARKTQIITKELKQGHVLSWFVSADSDFGFGVYFTKNKDEKDLEKMSTVYPCLEWMPGPSESPLDGEVTALEDGYYRIWMSNERAWWHTLSLQCKFEVNQNESPFSDVSIMKTAIFQVFICFSAFTHGFTVYDRQRPKDELNPQLWASHSEIFNHPSGKKPAIRQVAALPQLLERNPRAEGVFNNLEFFANPQFKINWENETRHKHVDHVLKFTDNRITHADRLNPDLLNQRVKKLS</sequence>
<dbReference type="InterPro" id="IPR053302">
    <property type="entry name" value="CRAL-TRIO_domain"/>
</dbReference>
<dbReference type="InterPro" id="IPR036598">
    <property type="entry name" value="GOLD_dom_sf"/>
</dbReference>
<dbReference type="CDD" id="cd00170">
    <property type="entry name" value="SEC14"/>
    <property type="match status" value="1"/>
</dbReference>
<evidence type="ECO:0000259" key="2">
    <source>
        <dbReference type="PROSITE" id="PS50191"/>
    </source>
</evidence>
<dbReference type="PANTHER" id="PTHR47159">
    <property type="entry name" value="PROTEIN CBG07705-RELATED"/>
    <property type="match status" value="1"/>
</dbReference>
<dbReference type="InterPro" id="IPR058960">
    <property type="entry name" value="Ctg-1-like_C"/>
</dbReference>
<keyword evidence="1" id="KW-0812">Transmembrane</keyword>
<dbReference type="PANTHER" id="PTHR47159:SF5">
    <property type="entry name" value="CRAL-TRIO DOMAIN-CONTAINING PROTEIN"/>
    <property type="match status" value="1"/>
</dbReference>
<feature type="transmembrane region" description="Helical" evidence="1">
    <location>
        <begin position="186"/>
        <end position="203"/>
    </location>
</feature>
<dbReference type="Gene3D" id="2.60.120.680">
    <property type="entry name" value="GOLD domain"/>
    <property type="match status" value="1"/>
</dbReference>